<dbReference type="GO" id="GO:0003700">
    <property type="term" value="F:DNA-binding transcription factor activity"/>
    <property type="evidence" value="ECO:0007669"/>
    <property type="project" value="InterPro"/>
</dbReference>
<dbReference type="CDD" id="cd05466">
    <property type="entry name" value="PBP2_LTTR_substrate"/>
    <property type="match status" value="1"/>
</dbReference>
<dbReference type="SUPFAM" id="SSF53850">
    <property type="entry name" value="Periplasmic binding protein-like II"/>
    <property type="match status" value="1"/>
</dbReference>
<proteinExistence type="inferred from homology"/>
<keyword evidence="7" id="KW-1185">Reference proteome</keyword>
<dbReference type="InterPro" id="IPR036388">
    <property type="entry name" value="WH-like_DNA-bd_sf"/>
</dbReference>
<evidence type="ECO:0000256" key="4">
    <source>
        <dbReference type="ARBA" id="ARBA00023163"/>
    </source>
</evidence>
<dbReference type="AlphaFoldDB" id="A0A4R1NTF9"/>
<dbReference type="PRINTS" id="PR00039">
    <property type="entry name" value="HTHLYSR"/>
</dbReference>
<dbReference type="GO" id="GO:0003677">
    <property type="term" value="F:DNA binding"/>
    <property type="evidence" value="ECO:0007669"/>
    <property type="project" value="UniProtKB-KW"/>
</dbReference>
<dbReference type="PANTHER" id="PTHR30419">
    <property type="entry name" value="HTH-TYPE TRANSCRIPTIONAL REGULATOR YBHD"/>
    <property type="match status" value="1"/>
</dbReference>
<dbReference type="EMBL" id="SMGR01000001">
    <property type="protein sequence ID" value="TCL08262.1"/>
    <property type="molecule type" value="Genomic_DNA"/>
</dbReference>
<reference evidence="6 7" key="1">
    <citation type="submission" date="2019-03" db="EMBL/GenBank/DDBJ databases">
        <title>Genomic Encyclopedia of Archaeal and Bacterial Type Strains, Phase II (KMG-II): from individual species to whole genera.</title>
        <authorList>
            <person name="Goeker M."/>
        </authorList>
    </citation>
    <scope>NUCLEOTIDE SEQUENCE [LARGE SCALE GENOMIC DNA]</scope>
    <source>
        <strain evidence="6 7">DSM 26433</strain>
    </source>
</reference>
<dbReference type="FunFam" id="1.10.10.10:FF:000001">
    <property type="entry name" value="LysR family transcriptional regulator"/>
    <property type="match status" value="1"/>
</dbReference>
<name>A0A4R1NTF9_9RHOB</name>
<dbReference type="Pfam" id="PF00126">
    <property type="entry name" value="HTH_1"/>
    <property type="match status" value="1"/>
</dbReference>
<sequence length="310" mass="33583">MFINPKHLVQFVEVVECGSLTEAATKLGLTQPALSRNMKELEAQMGIPLLLRGKTGVTLTELGMRAFPYAQSIHTTLGRLSSEAETWDKGQVGKLRIGAGPFPASILPKILSDFLEHRPGVFASLEVGGVLALSKKLQNGELDLVVGPTGLESSATGITARKLFSGRLALFAAPTHAIARKKKITAEDLSSSRWLGTPPDSVMRRQVRANHIALGMPRVNFNIEISSIESAVDVLQVGDHLAIMPEPPMRRAVAEGKVMELPVKLPIAQWPIVISHPELSILPPQVMDFIDALEAAFRDEKTADPSQARD</sequence>
<keyword evidence="4" id="KW-0804">Transcription</keyword>
<evidence type="ECO:0000259" key="5">
    <source>
        <dbReference type="PROSITE" id="PS50931"/>
    </source>
</evidence>
<dbReference type="Gene3D" id="3.40.190.290">
    <property type="match status" value="1"/>
</dbReference>
<evidence type="ECO:0000256" key="2">
    <source>
        <dbReference type="ARBA" id="ARBA00023015"/>
    </source>
</evidence>
<dbReference type="Pfam" id="PF03466">
    <property type="entry name" value="LysR_substrate"/>
    <property type="match status" value="1"/>
</dbReference>
<dbReference type="InterPro" id="IPR050950">
    <property type="entry name" value="HTH-type_LysR_regulators"/>
</dbReference>
<comment type="similarity">
    <text evidence="1">Belongs to the LysR transcriptional regulatory family.</text>
</comment>
<dbReference type="InterPro" id="IPR036390">
    <property type="entry name" value="WH_DNA-bd_sf"/>
</dbReference>
<dbReference type="GO" id="GO:0005829">
    <property type="term" value="C:cytosol"/>
    <property type="evidence" value="ECO:0007669"/>
    <property type="project" value="TreeGrafter"/>
</dbReference>
<dbReference type="RefSeq" id="WP_132858404.1">
    <property type="nucleotide sequence ID" value="NZ_SMGR01000001.1"/>
</dbReference>
<evidence type="ECO:0000256" key="1">
    <source>
        <dbReference type="ARBA" id="ARBA00009437"/>
    </source>
</evidence>
<dbReference type="SUPFAM" id="SSF46785">
    <property type="entry name" value="Winged helix' DNA-binding domain"/>
    <property type="match status" value="1"/>
</dbReference>
<evidence type="ECO:0000313" key="6">
    <source>
        <dbReference type="EMBL" id="TCL08262.1"/>
    </source>
</evidence>
<dbReference type="Proteomes" id="UP000295673">
    <property type="component" value="Unassembled WGS sequence"/>
</dbReference>
<feature type="domain" description="HTH lysR-type" evidence="5">
    <location>
        <begin position="3"/>
        <end position="60"/>
    </location>
</feature>
<dbReference type="Gene3D" id="1.10.10.10">
    <property type="entry name" value="Winged helix-like DNA-binding domain superfamily/Winged helix DNA-binding domain"/>
    <property type="match status" value="1"/>
</dbReference>
<dbReference type="OrthoDB" id="5297263at2"/>
<gene>
    <name evidence="6" type="ORF">BXY66_0297</name>
</gene>
<organism evidence="6 7">
    <name type="scientific">Shimia isoporae</name>
    <dbReference type="NCBI Taxonomy" id="647720"/>
    <lineage>
        <taxon>Bacteria</taxon>
        <taxon>Pseudomonadati</taxon>
        <taxon>Pseudomonadota</taxon>
        <taxon>Alphaproteobacteria</taxon>
        <taxon>Rhodobacterales</taxon>
        <taxon>Roseobacteraceae</taxon>
    </lineage>
</organism>
<comment type="caution">
    <text evidence="6">The sequence shown here is derived from an EMBL/GenBank/DDBJ whole genome shotgun (WGS) entry which is preliminary data.</text>
</comment>
<evidence type="ECO:0000256" key="3">
    <source>
        <dbReference type="ARBA" id="ARBA00023125"/>
    </source>
</evidence>
<dbReference type="PROSITE" id="PS50931">
    <property type="entry name" value="HTH_LYSR"/>
    <property type="match status" value="1"/>
</dbReference>
<keyword evidence="2" id="KW-0805">Transcription regulation</keyword>
<dbReference type="PANTHER" id="PTHR30419:SF2">
    <property type="entry name" value="LYSR FAMILY TRANSCRIPTIONAL REGULATOR"/>
    <property type="match status" value="1"/>
</dbReference>
<accession>A0A4R1NTF9</accession>
<keyword evidence="3 6" id="KW-0238">DNA-binding</keyword>
<protein>
    <submittedName>
        <fullName evidence="6">DNA-binding transcriptional LysR family regulator</fullName>
    </submittedName>
</protein>
<dbReference type="InterPro" id="IPR005119">
    <property type="entry name" value="LysR_subst-bd"/>
</dbReference>
<dbReference type="InterPro" id="IPR000847">
    <property type="entry name" value="LysR_HTH_N"/>
</dbReference>
<evidence type="ECO:0000313" key="7">
    <source>
        <dbReference type="Proteomes" id="UP000295673"/>
    </source>
</evidence>